<dbReference type="Proteomes" id="UP000174145">
    <property type="component" value="Segment"/>
</dbReference>
<evidence type="ECO:0000256" key="4">
    <source>
        <dbReference type="ARBA" id="ARBA00022921"/>
    </source>
</evidence>
<comment type="function">
    <text evidence="1">Required for viral crescent formation early during virus morphogenesis.</text>
</comment>
<dbReference type="OrthoDB" id="19344at10239"/>
<sequence>MTIQVPKPLLNIDKGYENLYTNENYPGYIPEHIKEDKIAEYKKLYEYICMDPFNIDNIIENETKYDEFNKSEPDDYTYISLLFENNNVSQTTSIENKNDHISEVASSILYNEDDDQDSINNEPILSNKSPISNTYDKDPKTMITQEITEESVNAIIKNQNKEIKRLNKELYTINKKSENINKFLEALNNFCPESLEKKTLIINYSRSINFPLSTYDLEMLNIDEIDNIYNMINNIKRYKSSFNFSSLVIKLSFILVEKLLVEYLKIDIFKDISKDINDEFINSKCSSTKNFINTYAKIPEYPFIDIAIQIFTRALEKQIGLNNILSN</sequence>
<evidence type="ECO:0000256" key="6">
    <source>
        <dbReference type="ARBA" id="ARBA00023200"/>
    </source>
</evidence>
<evidence type="ECO:0000256" key="5">
    <source>
        <dbReference type="ARBA" id="ARBA00023054"/>
    </source>
</evidence>
<dbReference type="EMBL" id="AP013055">
    <property type="protein sequence ID" value="BAO49502.1"/>
    <property type="molecule type" value="Genomic_DNA"/>
</dbReference>
<dbReference type="InterPro" id="IPR007755">
    <property type="entry name" value="Poxvirus_A11"/>
</dbReference>
<name>W6JIW4_9POXV</name>
<evidence type="ECO:0000256" key="1">
    <source>
        <dbReference type="ARBA" id="ARBA00002871"/>
    </source>
</evidence>
<accession>W6JIW4</accession>
<evidence type="ECO:0000313" key="8">
    <source>
        <dbReference type="EMBL" id="BAO49502.1"/>
    </source>
</evidence>
<keyword evidence="9" id="KW-1185">Reference proteome</keyword>
<protein>
    <submittedName>
        <fullName evidence="8">Virion membrane formation</fullName>
    </submittedName>
</protein>
<dbReference type="Pfam" id="PF05061">
    <property type="entry name" value="Pox_A11"/>
    <property type="match status" value="1"/>
</dbReference>
<evidence type="ECO:0000313" key="9">
    <source>
        <dbReference type="Proteomes" id="UP000174145"/>
    </source>
</evidence>
<keyword evidence="3" id="KW-0597">Phosphoprotein</keyword>
<evidence type="ECO:0000256" key="3">
    <source>
        <dbReference type="ARBA" id="ARBA00022553"/>
    </source>
</evidence>
<evidence type="ECO:0000256" key="7">
    <source>
        <dbReference type="SAM" id="Coils"/>
    </source>
</evidence>
<feature type="coiled-coil region" evidence="7">
    <location>
        <begin position="149"/>
        <end position="176"/>
    </location>
</feature>
<comment type="subcellular location">
    <subcellularLocation>
        <location evidence="2">Host cytoplasm</location>
    </subcellularLocation>
</comment>
<dbReference type="GeneID" id="18263571"/>
<keyword evidence="6" id="KW-1035">Host cytoplasm</keyword>
<dbReference type="KEGG" id="vg:18263571"/>
<dbReference type="GO" id="GO:0030430">
    <property type="term" value="C:host cell cytoplasm"/>
    <property type="evidence" value="ECO:0007669"/>
    <property type="project" value="UniProtKB-SubCell"/>
</dbReference>
<organism evidence="8 9">
    <name type="scientific">Alphaentomopoxvirus acuprea</name>
    <dbReference type="NCBI Taxonomy" id="62099"/>
    <lineage>
        <taxon>Viruses</taxon>
        <taxon>Varidnaviria</taxon>
        <taxon>Bamfordvirae</taxon>
        <taxon>Nucleocytoviricota</taxon>
        <taxon>Pokkesviricetes</taxon>
        <taxon>Chitovirales</taxon>
        <taxon>Poxviridae</taxon>
        <taxon>Entomopoxvirinae</taxon>
        <taxon>Alphaentomopoxvirus</taxon>
    </lineage>
</organism>
<keyword evidence="5 7" id="KW-0175">Coiled coil</keyword>
<proteinExistence type="predicted"/>
<reference evidence="8 9" key="1">
    <citation type="journal article" date="2014" name="Virology">
        <title>The complete genome sequence of the Alphaentomopoxvirus Anomala cuprea entomopoxvirus, including its terminal hairpin loop sequences, suggests a potentially unique mode of apoptosis inhibition and mode of DNA replication.</title>
        <authorList>
            <person name="Mitsuhashi W."/>
            <person name="Miyamoto K."/>
            <person name="Wada S."/>
        </authorList>
    </citation>
    <scope>NUCLEOTIDE SEQUENCE [LARGE SCALE GENOMIC DNA]</scope>
    <source>
        <strain evidence="8">CV6M</strain>
    </source>
</reference>
<evidence type="ECO:0000256" key="2">
    <source>
        <dbReference type="ARBA" id="ARBA00004192"/>
    </source>
</evidence>
<dbReference type="RefSeq" id="YP_009001615.1">
    <property type="nucleotide sequence ID" value="NC_023426.1"/>
</dbReference>
<keyword evidence="4" id="KW-0426">Late protein</keyword>